<sequence length="674" mass="73712">MSTTADPEKVDHKTESPDPSLKHDTNYGVTELVDEAAEQRVIRKLDRWIVPPVMLLYLFSFLDRVNIGNARLYGLERDLGLKGDQFQIAVSILFVTYVLSELPSNLVIKKLRPSRWIAFITVGWGIGGLFPGLTIYLTLFYTRSEIALRVGYLFVSAAIAGSLGGLLAYGIGFMDGTAGQSGWRWILIIEGLPTIVLGVVVFWWLADSPETAWYLNDEERALMVKRKQRQVGYTNSADKYHKKDVYDGLKDWKIWAFCIGQFGVDTMLYGYSTFLPTIIRGLGTWSTAEVQALTIPCYALGAITYLTVAYFSDRFQRRGIPTVAFGLVSIVGYAILVSNVSNGVKYFACFMVAMGLYVIVGLPLAWLPSNNPRYGKRTTGTGLQLTIGNCSGIMAPFLYSTGDAPRYVKGHAVSMAMVAMAQSSMLPDGLVQTGLLTWSPLTKTCNDDNDYQNEDSETEADQGQIVLVWKRRIACDEASNEGGAGLVWGEDWHIWFDGVGREYCITWVEGGCYDAVGSLREEHFGARVKDNPFKQTIHRLPSCPGKISDTSFTAEDMHLTKALIAPLLAIAPLTSAAVVEMFSGGGCSGTKVGERNVYDSSCAYVNPGFSSYRLKAQGGSFQQLTVYSRQACAGKEVSKQCVAGVNAVKVGECITLSGTGNALSSYSNAGACPK</sequence>
<evidence type="ECO:0000256" key="3">
    <source>
        <dbReference type="ARBA" id="ARBA00022692"/>
    </source>
</evidence>
<dbReference type="GeneID" id="28731869"/>
<dbReference type="Gene3D" id="1.20.1250.20">
    <property type="entry name" value="MFS general substrate transporter like domains"/>
    <property type="match status" value="1"/>
</dbReference>
<evidence type="ECO:0000256" key="6">
    <source>
        <dbReference type="SAM" id="MobiDB-lite"/>
    </source>
</evidence>
<dbReference type="PANTHER" id="PTHR43791">
    <property type="entry name" value="PERMEASE-RELATED"/>
    <property type="match status" value="1"/>
</dbReference>
<name>A0A0N1GYL6_9EURO</name>
<dbReference type="OrthoDB" id="2962993at2759"/>
<dbReference type="PANTHER" id="PTHR43791:SF91">
    <property type="entry name" value="MAJOR FACILITATOR SUPERFAMILY (MFS) PROFILE DOMAIN-CONTAINING PROTEIN-RELATED"/>
    <property type="match status" value="1"/>
</dbReference>
<evidence type="ECO:0000313" key="8">
    <source>
        <dbReference type="EMBL" id="KPI35813.1"/>
    </source>
</evidence>
<dbReference type="GO" id="GO:0022857">
    <property type="term" value="F:transmembrane transporter activity"/>
    <property type="evidence" value="ECO:0007669"/>
    <property type="project" value="InterPro"/>
</dbReference>
<accession>A0A0N1GYL6</accession>
<feature type="transmembrane region" description="Helical" evidence="7">
    <location>
        <begin position="116"/>
        <end position="139"/>
    </location>
</feature>
<feature type="region of interest" description="Disordered" evidence="6">
    <location>
        <begin position="1"/>
        <end position="24"/>
    </location>
</feature>
<dbReference type="FunFam" id="1.20.1250.20:FF:000068">
    <property type="entry name" value="MFS general substrate transporter"/>
    <property type="match status" value="1"/>
</dbReference>
<dbReference type="EMBL" id="LFJN01000036">
    <property type="protein sequence ID" value="KPI35813.1"/>
    <property type="molecule type" value="Genomic_DNA"/>
</dbReference>
<evidence type="ECO:0000313" key="9">
    <source>
        <dbReference type="Proteomes" id="UP000038010"/>
    </source>
</evidence>
<protein>
    <submittedName>
        <fullName evidence="8">Putative transporter</fullName>
    </submittedName>
</protein>
<evidence type="ECO:0000256" key="2">
    <source>
        <dbReference type="ARBA" id="ARBA00022448"/>
    </source>
</evidence>
<keyword evidence="2" id="KW-0813">Transport</keyword>
<feature type="transmembrane region" description="Helical" evidence="7">
    <location>
        <begin position="344"/>
        <end position="367"/>
    </location>
</feature>
<keyword evidence="3 7" id="KW-0812">Transmembrane</keyword>
<evidence type="ECO:0000256" key="1">
    <source>
        <dbReference type="ARBA" id="ARBA00004141"/>
    </source>
</evidence>
<evidence type="ECO:0000256" key="7">
    <source>
        <dbReference type="SAM" id="Phobius"/>
    </source>
</evidence>
<feature type="transmembrane region" description="Helical" evidence="7">
    <location>
        <begin position="151"/>
        <end position="173"/>
    </location>
</feature>
<dbReference type="GO" id="GO:0016020">
    <property type="term" value="C:membrane"/>
    <property type="evidence" value="ECO:0007669"/>
    <property type="project" value="UniProtKB-SubCell"/>
</dbReference>
<gene>
    <name evidence="8" type="ORF">AB675_11166</name>
</gene>
<feature type="transmembrane region" description="Helical" evidence="7">
    <location>
        <begin position="319"/>
        <end position="338"/>
    </location>
</feature>
<comment type="subcellular location">
    <subcellularLocation>
        <location evidence="1">Membrane</location>
        <topology evidence="1">Multi-pass membrane protein</topology>
    </subcellularLocation>
</comment>
<dbReference type="SUPFAM" id="SSF103473">
    <property type="entry name" value="MFS general substrate transporter"/>
    <property type="match status" value="1"/>
</dbReference>
<dbReference type="InterPro" id="IPR036259">
    <property type="entry name" value="MFS_trans_sf"/>
</dbReference>
<comment type="caution">
    <text evidence="8">The sequence shown here is derived from an EMBL/GenBank/DDBJ whole genome shotgun (WGS) entry which is preliminary data.</text>
</comment>
<feature type="transmembrane region" description="Helical" evidence="7">
    <location>
        <begin position="185"/>
        <end position="206"/>
    </location>
</feature>
<feature type="transmembrane region" description="Helical" evidence="7">
    <location>
        <begin position="290"/>
        <end position="312"/>
    </location>
</feature>
<dbReference type="VEuPathDB" id="FungiDB:AB675_11166"/>
<keyword evidence="4 7" id="KW-1133">Transmembrane helix</keyword>
<keyword evidence="9" id="KW-1185">Reference proteome</keyword>
<dbReference type="InterPro" id="IPR011701">
    <property type="entry name" value="MFS"/>
</dbReference>
<dbReference type="Pfam" id="PF07690">
    <property type="entry name" value="MFS_1"/>
    <property type="match status" value="1"/>
</dbReference>
<organism evidence="8 9">
    <name type="scientific">Cyphellophora attinorum</name>
    <dbReference type="NCBI Taxonomy" id="1664694"/>
    <lineage>
        <taxon>Eukaryota</taxon>
        <taxon>Fungi</taxon>
        <taxon>Dikarya</taxon>
        <taxon>Ascomycota</taxon>
        <taxon>Pezizomycotina</taxon>
        <taxon>Eurotiomycetes</taxon>
        <taxon>Chaetothyriomycetidae</taxon>
        <taxon>Chaetothyriales</taxon>
        <taxon>Cyphellophoraceae</taxon>
        <taxon>Cyphellophora</taxon>
    </lineage>
</organism>
<proteinExistence type="predicted"/>
<dbReference type="Proteomes" id="UP000038010">
    <property type="component" value="Unassembled WGS sequence"/>
</dbReference>
<evidence type="ECO:0000256" key="5">
    <source>
        <dbReference type="ARBA" id="ARBA00023136"/>
    </source>
</evidence>
<keyword evidence="5 7" id="KW-0472">Membrane</keyword>
<evidence type="ECO:0000256" key="4">
    <source>
        <dbReference type="ARBA" id="ARBA00022989"/>
    </source>
</evidence>
<reference evidence="8 9" key="1">
    <citation type="submission" date="2015-06" db="EMBL/GenBank/DDBJ databases">
        <title>Draft genome of the ant-associated black yeast Phialophora attae CBS 131958.</title>
        <authorList>
            <person name="Moreno L.F."/>
            <person name="Stielow B.J."/>
            <person name="de Hoog S."/>
            <person name="Vicente V.A."/>
            <person name="Weiss V.A."/>
            <person name="de Vries M."/>
            <person name="Cruz L.M."/>
            <person name="Souza E.M."/>
        </authorList>
    </citation>
    <scope>NUCLEOTIDE SEQUENCE [LARGE SCALE GENOMIC DNA]</scope>
    <source>
        <strain evidence="8 9">CBS 131958</strain>
    </source>
</reference>
<feature type="transmembrane region" description="Helical" evidence="7">
    <location>
        <begin position="85"/>
        <end position="104"/>
    </location>
</feature>
<dbReference type="RefSeq" id="XP_017995776.1">
    <property type="nucleotide sequence ID" value="XM_018139989.1"/>
</dbReference>
<dbReference type="AlphaFoldDB" id="A0A0N1GYL6"/>